<dbReference type="Proteomes" id="UP000288805">
    <property type="component" value="Unassembled WGS sequence"/>
</dbReference>
<gene>
    <name evidence="6" type="primary">RMT2</name>
    <name evidence="6" type="ORF">CK203_024879</name>
</gene>
<dbReference type="Gene3D" id="1.25.40.20">
    <property type="entry name" value="Ankyrin repeat-containing domain"/>
    <property type="match status" value="1"/>
</dbReference>
<dbReference type="PROSITE" id="PS51559">
    <property type="entry name" value="SAM_RMT2"/>
    <property type="match status" value="1"/>
</dbReference>
<sequence>MEEGEMVCEAARKGDTAKLRALIDSGADVSFFDREGLSPLMHAARLGHADAVKILLEAGAPWNALSPSNLSAGDFAMDSGHQEAFEVLLNAATLYKWLAKVLANRLKRVVGKVVSKAQNAFVQGRQILDAVLVANEVLDSVLKNKEEAVLYKLDIEKAYDHLEWSFVFSVMSKMGFGEKWIRWMKWCISTVSFSVLVNGSPSAFSSLLRSAIVGGFVSACKARSRGGEGVNVSHLLFADDTLIFCGASKVELLHLSWILMWFETMSGLRINLDKSELISVGCVDDVEDLATAIGCKVGSLPTTYLGLPLGAQYRSLAVWDGVEEKMRKKLARWKSQYISKGGRITLIRSTLANMPIYFMSMLSMPRKVRLRLERIQRDFLWGGGALERKIHLVRWELVCLEKDNGGLGVKSLSILNKALLCKWSWRFAIERETFWNQVIRGKYGEEQGGWSSKEARGGREGGGGGAAWVKFWKDIWCGDKPLCVSFPSLFALAVSKDAWVKDVWRCNEGGGSWSPLFSRLFNNWELDEVCSFFVVALNGKQIQQGVDDRVIWRETNCGKFSVKSLYKSLVSGHPISFPSSAIWKVSVQPRWVLPATVKEMLSGWNGTFVGKKRKGVWKVQVIMKSLNSLGSSELILTLFSGIQAELILGTITRKANKNGDSDEDYLGDRITFSEDKLMDSNSKAIMMAWEKPLMEAHAKAVCSGGGHILNIGFGMGLVDTAIQQYKPATHTIIEAHPEVYNRMLHTGWGEKDNVKIIFGRWQDVLPQLESYDGIFFDTYGEYYEDLREFHQHLPTLLKPGGIYSFFNGLCGGNAFFHVVYCHLVSLELENLGYSTQLIPLPVKDCLGEEVWEGVKHKYWKLDTYYLPVCQSLQDSE</sequence>
<feature type="repeat" description="ANK" evidence="4">
    <location>
        <begin position="35"/>
        <end position="67"/>
    </location>
</feature>
<dbReference type="InterPro" id="IPR000477">
    <property type="entry name" value="RT_dom"/>
</dbReference>
<evidence type="ECO:0000313" key="6">
    <source>
        <dbReference type="EMBL" id="RVX00030.1"/>
    </source>
</evidence>
<dbReference type="CDD" id="cd01650">
    <property type="entry name" value="RT_nLTR_like"/>
    <property type="match status" value="1"/>
</dbReference>
<keyword evidence="2 6" id="KW-0808">Transferase</keyword>
<dbReference type="InterPro" id="IPR051038">
    <property type="entry name" value="RMT2/GAMT_Mtase"/>
</dbReference>
<evidence type="ECO:0000313" key="7">
    <source>
        <dbReference type="Proteomes" id="UP000288805"/>
    </source>
</evidence>
<organism evidence="6 7">
    <name type="scientific">Vitis vinifera</name>
    <name type="common">Grape</name>
    <dbReference type="NCBI Taxonomy" id="29760"/>
    <lineage>
        <taxon>Eukaryota</taxon>
        <taxon>Viridiplantae</taxon>
        <taxon>Streptophyta</taxon>
        <taxon>Embryophyta</taxon>
        <taxon>Tracheophyta</taxon>
        <taxon>Spermatophyta</taxon>
        <taxon>Magnoliopsida</taxon>
        <taxon>eudicotyledons</taxon>
        <taxon>Gunneridae</taxon>
        <taxon>Pentapetalae</taxon>
        <taxon>rosids</taxon>
        <taxon>Vitales</taxon>
        <taxon>Vitaceae</taxon>
        <taxon>Viteae</taxon>
        <taxon>Vitis</taxon>
    </lineage>
</organism>
<dbReference type="FunFam" id="3.40.50.150:FF:000135">
    <property type="entry name" value="Arginine N-methyltransferase 2"/>
    <property type="match status" value="1"/>
</dbReference>
<feature type="domain" description="RMT2" evidence="5">
    <location>
        <begin position="658"/>
        <end position="876"/>
    </location>
</feature>
<evidence type="ECO:0000256" key="2">
    <source>
        <dbReference type="ARBA" id="ARBA00022679"/>
    </source>
</evidence>
<dbReference type="SUPFAM" id="SSF56672">
    <property type="entry name" value="DNA/RNA polymerases"/>
    <property type="match status" value="1"/>
</dbReference>
<dbReference type="GO" id="GO:0032259">
    <property type="term" value="P:methylation"/>
    <property type="evidence" value="ECO:0007669"/>
    <property type="project" value="UniProtKB-KW"/>
</dbReference>
<comment type="caution">
    <text evidence="6">The sequence shown here is derived from an EMBL/GenBank/DDBJ whole genome shotgun (WGS) entry which is preliminary data.</text>
</comment>
<dbReference type="InterPro" id="IPR002110">
    <property type="entry name" value="Ankyrin_rpt"/>
</dbReference>
<dbReference type="InterPro" id="IPR043502">
    <property type="entry name" value="DNA/RNA_pol_sf"/>
</dbReference>
<dbReference type="SUPFAM" id="SSF53335">
    <property type="entry name" value="S-adenosyl-L-methionine-dependent methyltransferases"/>
    <property type="match status" value="1"/>
</dbReference>
<evidence type="ECO:0000259" key="5">
    <source>
        <dbReference type="PROSITE" id="PS51559"/>
    </source>
</evidence>
<keyword evidence="4" id="KW-0040">ANK repeat</keyword>
<dbReference type="InterPro" id="IPR026480">
    <property type="entry name" value="RMT2_dom"/>
</dbReference>
<accession>A0A438ITG8</accession>
<keyword evidence="1 6" id="KW-0489">Methyltransferase</keyword>
<dbReference type="FunFam" id="1.25.40.20:FF:000307">
    <property type="entry name" value="Protein arginine N-methyltransferase 2"/>
    <property type="match status" value="1"/>
</dbReference>
<name>A0A438ITG8_VITVI</name>
<evidence type="ECO:0000256" key="3">
    <source>
        <dbReference type="ARBA" id="ARBA00022691"/>
    </source>
</evidence>
<keyword evidence="3" id="KW-0949">S-adenosyl-L-methionine</keyword>
<dbReference type="AlphaFoldDB" id="A0A438ITG8"/>
<dbReference type="InterPro" id="IPR036770">
    <property type="entry name" value="Ankyrin_rpt-contain_sf"/>
</dbReference>
<dbReference type="SUPFAM" id="SSF48403">
    <property type="entry name" value="Ankyrin repeat"/>
    <property type="match status" value="1"/>
</dbReference>
<dbReference type="GO" id="GO:0008168">
    <property type="term" value="F:methyltransferase activity"/>
    <property type="evidence" value="ECO:0007669"/>
    <property type="project" value="UniProtKB-KW"/>
</dbReference>
<dbReference type="CDD" id="cd02440">
    <property type="entry name" value="AdoMet_MTases"/>
    <property type="match status" value="1"/>
</dbReference>
<dbReference type="Gene3D" id="3.40.50.150">
    <property type="entry name" value="Vaccinia Virus protein VP39"/>
    <property type="match status" value="1"/>
</dbReference>
<dbReference type="PANTHER" id="PTHR32379">
    <property type="entry name" value="GUANIDINOACETATE N-METHYLTRANSFERASE"/>
    <property type="match status" value="1"/>
</dbReference>
<dbReference type="SMART" id="SM00248">
    <property type="entry name" value="ANK"/>
    <property type="match status" value="2"/>
</dbReference>
<evidence type="ECO:0000256" key="4">
    <source>
        <dbReference type="PROSITE-ProRule" id="PRU00023"/>
    </source>
</evidence>
<reference evidence="6 7" key="1">
    <citation type="journal article" date="2018" name="PLoS Genet.">
        <title>Population sequencing reveals clonal diversity and ancestral inbreeding in the grapevine cultivar Chardonnay.</title>
        <authorList>
            <person name="Roach M.J."/>
            <person name="Johnson D.L."/>
            <person name="Bohlmann J."/>
            <person name="van Vuuren H.J."/>
            <person name="Jones S.J."/>
            <person name="Pretorius I.S."/>
            <person name="Schmidt S.A."/>
            <person name="Borneman A.R."/>
        </authorList>
    </citation>
    <scope>NUCLEOTIDE SEQUENCE [LARGE SCALE GENOMIC DNA]</scope>
    <source>
        <strain evidence="7">cv. Chardonnay</strain>
        <tissue evidence="6">Leaf</tissue>
    </source>
</reference>
<protein>
    <submittedName>
        <fullName evidence="6">Protein arginine N-methyltransferase 2</fullName>
    </submittedName>
</protein>
<evidence type="ECO:0000256" key="1">
    <source>
        <dbReference type="ARBA" id="ARBA00022603"/>
    </source>
</evidence>
<proteinExistence type="predicted"/>
<dbReference type="PANTHER" id="PTHR32379:SF1">
    <property type="entry name" value="GUANIDINOACETATE N-METHYLTRANSFERASE"/>
    <property type="match status" value="1"/>
</dbReference>
<dbReference type="PROSITE" id="PS50297">
    <property type="entry name" value="ANK_REP_REGION"/>
    <property type="match status" value="1"/>
</dbReference>
<dbReference type="PROSITE" id="PS50088">
    <property type="entry name" value="ANK_REPEAT"/>
    <property type="match status" value="1"/>
</dbReference>
<dbReference type="Pfam" id="PF00078">
    <property type="entry name" value="RVT_1"/>
    <property type="match status" value="1"/>
</dbReference>
<dbReference type="EMBL" id="QGNW01000084">
    <property type="protein sequence ID" value="RVX00030.1"/>
    <property type="molecule type" value="Genomic_DNA"/>
</dbReference>
<dbReference type="InterPro" id="IPR029063">
    <property type="entry name" value="SAM-dependent_MTases_sf"/>
</dbReference>
<dbReference type="Pfam" id="PF12796">
    <property type="entry name" value="Ank_2"/>
    <property type="match status" value="1"/>
</dbReference>